<dbReference type="PANTHER" id="PTHR23522">
    <property type="entry name" value="BLL5896 PROTEIN"/>
    <property type="match status" value="1"/>
</dbReference>
<keyword evidence="5 7" id="KW-1133">Transmembrane helix</keyword>
<name>X0SSY4_9ZZZZ</name>
<dbReference type="GO" id="GO:0015212">
    <property type="term" value="F:cytidine transmembrane transporter activity"/>
    <property type="evidence" value="ECO:0007669"/>
    <property type="project" value="TreeGrafter"/>
</dbReference>
<dbReference type="SUPFAM" id="SSF103473">
    <property type="entry name" value="MFS general substrate transporter"/>
    <property type="match status" value="1"/>
</dbReference>
<feature type="transmembrane region" description="Helical" evidence="7">
    <location>
        <begin position="169"/>
        <end position="188"/>
    </location>
</feature>
<evidence type="ECO:0000256" key="3">
    <source>
        <dbReference type="ARBA" id="ARBA00022475"/>
    </source>
</evidence>
<organism evidence="9">
    <name type="scientific">marine sediment metagenome</name>
    <dbReference type="NCBI Taxonomy" id="412755"/>
    <lineage>
        <taxon>unclassified sequences</taxon>
        <taxon>metagenomes</taxon>
        <taxon>ecological metagenomes</taxon>
    </lineage>
</organism>
<evidence type="ECO:0000256" key="4">
    <source>
        <dbReference type="ARBA" id="ARBA00022692"/>
    </source>
</evidence>
<evidence type="ECO:0000256" key="6">
    <source>
        <dbReference type="ARBA" id="ARBA00023136"/>
    </source>
</evidence>
<feature type="transmembrane region" description="Helical" evidence="7">
    <location>
        <begin position="46"/>
        <end position="66"/>
    </location>
</feature>
<dbReference type="Pfam" id="PF03825">
    <property type="entry name" value="Nuc_H_symport"/>
    <property type="match status" value="1"/>
</dbReference>
<dbReference type="Gene3D" id="1.20.1250.20">
    <property type="entry name" value="MFS general substrate transporter like domains"/>
    <property type="match status" value="1"/>
</dbReference>
<keyword evidence="6 7" id="KW-0472">Membrane</keyword>
<feature type="transmembrane region" description="Helical" evidence="7">
    <location>
        <begin position="103"/>
        <end position="123"/>
    </location>
</feature>
<evidence type="ECO:0000259" key="8">
    <source>
        <dbReference type="PROSITE" id="PS50850"/>
    </source>
</evidence>
<feature type="transmembrane region" description="Helical" evidence="7">
    <location>
        <begin position="72"/>
        <end position="91"/>
    </location>
</feature>
<dbReference type="InterPro" id="IPR036259">
    <property type="entry name" value="MFS_trans_sf"/>
</dbReference>
<dbReference type="InterPro" id="IPR020846">
    <property type="entry name" value="MFS_dom"/>
</dbReference>
<comment type="subcellular location">
    <subcellularLocation>
        <location evidence="1">Cell membrane</location>
        <topology evidence="1">Multi-pass membrane protein</topology>
    </subcellularLocation>
</comment>
<dbReference type="AlphaFoldDB" id="X0SSY4"/>
<evidence type="ECO:0000256" key="5">
    <source>
        <dbReference type="ARBA" id="ARBA00022989"/>
    </source>
</evidence>
<sequence length="190" mass="20614">MLGEANFLVFVLVSVVGAGLMQVYFMGTAQFMQEMGVPNKNVPASMAIAQVVQAVATYFLMVLLIQNAGYKWTLVVGALCWALLYVIYVGGKPTWLIVTAQSLHGLAYVFFIIAGQIFANSVAPEESRSSMQALIFAATTGVGMYLGTQFGGAVMDKFKKDGKFQWRRIFMLPGAIMIVCAVVLAILFKG</sequence>
<evidence type="ECO:0000256" key="1">
    <source>
        <dbReference type="ARBA" id="ARBA00004651"/>
    </source>
</evidence>
<feature type="transmembrane region" description="Helical" evidence="7">
    <location>
        <begin position="129"/>
        <end position="148"/>
    </location>
</feature>
<dbReference type="PANTHER" id="PTHR23522:SF4">
    <property type="entry name" value="NUCLEOSIDE PERMEASE NUPG-RELATED"/>
    <property type="match status" value="1"/>
</dbReference>
<evidence type="ECO:0000313" key="9">
    <source>
        <dbReference type="EMBL" id="GAF79012.1"/>
    </source>
</evidence>
<protein>
    <recommendedName>
        <fullName evidence="8">Major facilitator superfamily (MFS) profile domain-containing protein</fullName>
    </recommendedName>
</protein>
<evidence type="ECO:0000256" key="7">
    <source>
        <dbReference type="SAM" id="Phobius"/>
    </source>
</evidence>
<keyword evidence="4 7" id="KW-0812">Transmembrane</keyword>
<feature type="domain" description="Major facilitator superfamily (MFS) profile" evidence="8">
    <location>
        <begin position="1"/>
        <end position="190"/>
    </location>
</feature>
<dbReference type="GO" id="GO:0005886">
    <property type="term" value="C:plasma membrane"/>
    <property type="evidence" value="ECO:0007669"/>
    <property type="project" value="UniProtKB-SubCell"/>
</dbReference>
<keyword evidence="3" id="KW-1003">Cell membrane</keyword>
<proteinExistence type="predicted"/>
<comment type="caution">
    <text evidence="9">The sequence shown here is derived from an EMBL/GenBank/DDBJ whole genome shotgun (WGS) entry which is preliminary data.</text>
</comment>
<evidence type="ECO:0000256" key="2">
    <source>
        <dbReference type="ARBA" id="ARBA00022448"/>
    </source>
</evidence>
<dbReference type="GO" id="GO:0015213">
    <property type="term" value="F:uridine transmembrane transporter activity"/>
    <property type="evidence" value="ECO:0007669"/>
    <property type="project" value="TreeGrafter"/>
</dbReference>
<reference evidence="9" key="1">
    <citation type="journal article" date="2014" name="Front. Microbiol.">
        <title>High frequency of phylogenetically diverse reductive dehalogenase-homologous genes in deep subseafloor sedimentary metagenomes.</title>
        <authorList>
            <person name="Kawai M."/>
            <person name="Futagami T."/>
            <person name="Toyoda A."/>
            <person name="Takaki Y."/>
            <person name="Nishi S."/>
            <person name="Hori S."/>
            <person name="Arai W."/>
            <person name="Tsubouchi T."/>
            <person name="Morono Y."/>
            <person name="Uchiyama I."/>
            <person name="Ito T."/>
            <person name="Fujiyama A."/>
            <person name="Inagaki F."/>
            <person name="Takami H."/>
        </authorList>
    </citation>
    <scope>NUCLEOTIDE SEQUENCE</scope>
    <source>
        <strain evidence="9">Expedition CK06-06</strain>
    </source>
</reference>
<dbReference type="EMBL" id="BARS01008454">
    <property type="protein sequence ID" value="GAF79012.1"/>
    <property type="molecule type" value="Genomic_DNA"/>
</dbReference>
<keyword evidence="2" id="KW-0813">Transport</keyword>
<dbReference type="PROSITE" id="PS50850">
    <property type="entry name" value="MFS"/>
    <property type="match status" value="1"/>
</dbReference>
<dbReference type="InterPro" id="IPR004740">
    <property type="entry name" value="Nuc_H_symport"/>
</dbReference>
<feature type="transmembrane region" description="Helical" evidence="7">
    <location>
        <begin position="6"/>
        <end position="25"/>
    </location>
</feature>
<accession>X0SSY4</accession>
<gene>
    <name evidence="9" type="ORF">S01H1_16109</name>
</gene>